<feature type="transmembrane region" description="Helical" evidence="6">
    <location>
        <begin position="485"/>
        <end position="503"/>
    </location>
</feature>
<evidence type="ECO:0000256" key="5">
    <source>
        <dbReference type="ARBA" id="ARBA00023136"/>
    </source>
</evidence>
<dbReference type="OrthoDB" id="3900342at2759"/>
<dbReference type="EMBL" id="ML994647">
    <property type="protein sequence ID" value="KAF2182560.1"/>
    <property type="molecule type" value="Genomic_DNA"/>
</dbReference>
<keyword evidence="2" id="KW-0813">Transport</keyword>
<feature type="transmembrane region" description="Helical" evidence="6">
    <location>
        <begin position="415"/>
        <end position="436"/>
    </location>
</feature>
<accession>A0A6A6DX65</accession>
<keyword evidence="5 6" id="KW-0472">Membrane</keyword>
<dbReference type="PIRSF" id="PIRSF006060">
    <property type="entry name" value="AA_transporter"/>
    <property type="match status" value="1"/>
</dbReference>
<evidence type="ECO:0000256" key="3">
    <source>
        <dbReference type="ARBA" id="ARBA00022692"/>
    </source>
</evidence>
<dbReference type="PANTHER" id="PTHR45649">
    <property type="entry name" value="AMINO-ACID PERMEASE BAT1"/>
    <property type="match status" value="1"/>
</dbReference>
<feature type="transmembrane region" description="Helical" evidence="6">
    <location>
        <begin position="284"/>
        <end position="306"/>
    </location>
</feature>
<evidence type="ECO:0000313" key="7">
    <source>
        <dbReference type="EMBL" id="KAF2182560.1"/>
    </source>
</evidence>
<comment type="subcellular location">
    <subcellularLocation>
        <location evidence="1">Membrane</location>
        <topology evidence="1">Multi-pass membrane protein</topology>
    </subcellularLocation>
</comment>
<dbReference type="Pfam" id="PF13520">
    <property type="entry name" value="AA_permease_2"/>
    <property type="match status" value="1"/>
</dbReference>
<keyword evidence="4 6" id="KW-1133">Transmembrane helix</keyword>
<name>A0A6A6DX65_9PEZI</name>
<dbReference type="InterPro" id="IPR002293">
    <property type="entry name" value="AA/rel_permease1"/>
</dbReference>
<evidence type="ECO:0000256" key="2">
    <source>
        <dbReference type="ARBA" id="ARBA00022448"/>
    </source>
</evidence>
<dbReference type="Gene3D" id="1.20.1740.10">
    <property type="entry name" value="Amino acid/polyamine transporter I"/>
    <property type="match status" value="1"/>
</dbReference>
<keyword evidence="8" id="KW-1185">Reference proteome</keyword>
<dbReference type="PANTHER" id="PTHR45649:SF27">
    <property type="entry name" value="CHOLINE TRANSPORTER (EUROFUNG)"/>
    <property type="match status" value="1"/>
</dbReference>
<evidence type="ECO:0000313" key="8">
    <source>
        <dbReference type="Proteomes" id="UP000800200"/>
    </source>
</evidence>
<gene>
    <name evidence="7" type="ORF">K469DRAFT_752065</name>
</gene>
<dbReference type="GO" id="GO:0022857">
    <property type="term" value="F:transmembrane transporter activity"/>
    <property type="evidence" value="ECO:0007669"/>
    <property type="project" value="InterPro"/>
</dbReference>
<evidence type="ECO:0000256" key="4">
    <source>
        <dbReference type="ARBA" id="ARBA00022989"/>
    </source>
</evidence>
<dbReference type="Proteomes" id="UP000800200">
    <property type="component" value="Unassembled WGS sequence"/>
</dbReference>
<evidence type="ECO:0000256" key="1">
    <source>
        <dbReference type="ARBA" id="ARBA00004141"/>
    </source>
</evidence>
<feature type="transmembrane region" description="Helical" evidence="6">
    <location>
        <begin position="338"/>
        <end position="362"/>
    </location>
</feature>
<proteinExistence type="predicted"/>
<organism evidence="7 8">
    <name type="scientific">Zopfia rhizophila CBS 207.26</name>
    <dbReference type="NCBI Taxonomy" id="1314779"/>
    <lineage>
        <taxon>Eukaryota</taxon>
        <taxon>Fungi</taxon>
        <taxon>Dikarya</taxon>
        <taxon>Ascomycota</taxon>
        <taxon>Pezizomycotina</taxon>
        <taxon>Dothideomycetes</taxon>
        <taxon>Dothideomycetes incertae sedis</taxon>
        <taxon>Zopfiaceae</taxon>
        <taxon>Zopfia</taxon>
    </lineage>
</organism>
<reference evidence="7" key="1">
    <citation type="journal article" date="2020" name="Stud. Mycol.">
        <title>101 Dothideomycetes genomes: a test case for predicting lifestyles and emergence of pathogens.</title>
        <authorList>
            <person name="Haridas S."/>
            <person name="Albert R."/>
            <person name="Binder M."/>
            <person name="Bloem J."/>
            <person name="Labutti K."/>
            <person name="Salamov A."/>
            <person name="Andreopoulos B."/>
            <person name="Baker S."/>
            <person name="Barry K."/>
            <person name="Bills G."/>
            <person name="Bluhm B."/>
            <person name="Cannon C."/>
            <person name="Castanera R."/>
            <person name="Culley D."/>
            <person name="Daum C."/>
            <person name="Ezra D."/>
            <person name="Gonzalez J."/>
            <person name="Henrissat B."/>
            <person name="Kuo A."/>
            <person name="Liang C."/>
            <person name="Lipzen A."/>
            <person name="Lutzoni F."/>
            <person name="Magnuson J."/>
            <person name="Mondo S."/>
            <person name="Nolan M."/>
            <person name="Ohm R."/>
            <person name="Pangilinan J."/>
            <person name="Park H.-J."/>
            <person name="Ramirez L."/>
            <person name="Alfaro M."/>
            <person name="Sun H."/>
            <person name="Tritt A."/>
            <person name="Yoshinaga Y."/>
            <person name="Zwiers L.-H."/>
            <person name="Turgeon B."/>
            <person name="Goodwin S."/>
            <person name="Spatafora J."/>
            <person name="Crous P."/>
            <person name="Grigoriev I."/>
        </authorList>
    </citation>
    <scope>NUCLEOTIDE SEQUENCE</scope>
    <source>
        <strain evidence="7">CBS 207.26</strain>
    </source>
</reference>
<sequence>MGPEGPPGSNNEKGNMEAEFEKGGGIIVSVEEGVALNASGHKDQLKRQYGLLGICGLALNIDNAWIALGGSVSIAIFNGGPPGVLYELIVACSYYAVVAACIAELSSAIPSAGGVYHWASVTPGVKYGRALGFFAGSINFFGWLFDLASITQIVSNVCVQLYFTFHPDLVIEPWHTFIAYVLITLLVTAICIFANRTIPTLQNIGMFVVIVGGLVTIIILAAMPKTHASNSFVWKDFNNQSGYSDGVAFLTGVLNGAFAIGTVDAITHLAEELPNPKVDMPKGVAAQIILGFLTAFVFGIALFYSINDLDVVLNAQGAFPLAAIYAQATGNRGGTFGLLFIVLLSLFICLIGTLLTCGRIWWSLARDNATPFAKLFSSVNEQLSCPIPATLLCSVISIGLGAINLGSDQAFKDLAGSFIILTSTSYVIAIAPNIFTGRKNVPKGPFHMGSAGFLVNSTACILIVFFNIMYCFPFALPTTVKDMNYNSVILVGITVLTATWWFVHGARKYPGPKMTHMYLDGVEKKT</sequence>
<protein>
    <submittedName>
        <fullName evidence="7">Choline transport protein</fullName>
    </submittedName>
</protein>
<feature type="transmembrane region" description="Helical" evidence="6">
    <location>
        <begin position="174"/>
        <end position="194"/>
    </location>
</feature>
<feature type="transmembrane region" description="Helical" evidence="6">
    <location>
        <begin position="130"/>
        <end position="154"/>
    </location>
</feature>
<dbReference type="GO" id="GO:0016020">
    <property type="term" value="C:membrane"/>
    <property type="evidence" value="ECO:0007669"/>
    <property type="project" value="UniProtKB-SubCell"/>
</dbReference>
<feature type="transmembrane region" description="Helical" evidence="6">
    <location>
        <begin position="448"/>
        <end position="470"/>
    </location>
</feature>
<dbReference type="AlphaFoldDB" id="A0A6A6DX65"/>
<feature type="transmembrane region" description="Helical" evidence="6">
    <location>
        <begin position="88"/>
        <end position="109"/>
    </location>
</feature>
<feature type="transmembrane region" description="Helical" evidence="6">
    <location>
        <begin position="383"/>
        <end position="403"/>
    </location>
</feature>
<evidence type="ECO:0000256" key="6">
    <source>
        <dbReference type="SAM" id="Phobius"/>
    </source>
</evidence>
<feature type="transmembrane region" description="Helical" evidence="6">
    <location>
        <begin position="206"/>
        <end position="223"/>
    </location>
</feature>
<keyword evidence="3 6" id="KW-0812">Transmembrane</keyword>